<name>A0A197JJN6_9FUNG</name>
<evidence type="ECO:0008006" key="5">
    <source>
        <dbReference type="Google" id="ProtNLM"/>
    </source>
</evidence>
<keyword evidence="2" id="KW-0472">Membrane</keyword>
<gene>
    <name evidence="3" type="ORF">K457DRAFT_158178</name>
</gene>
<evidence type="ECO:0000313" key="4">
    <source>
        <dbReference type="Proteomes" id="UP000078512"/>
    </source>
</evidence>
<proteinExistence type="predicted"/>
<accession>A0A197JJN6</accession>
<feature type="transmembrane region" description="Helical" evidence="2">
    <location>
        <begin position="103"/>
        <end position="124"/>
    </location>
</feature>
<keyword evidence="2" id="KW-1133">Transmembrane helix</keyword>
<keyword evidence="4" id="KW-1185">Reference proteome</keyword>
<organism evidence="3 4">
    <name type="scientific">Linnemannia elongata AG-77</name>
    <dbReference type="NCBI Taxonomy" id="1314771"/>
    <lineage>
        <taxon>Eukaryota</taxon>
        <taxon>Fungi</taxon>
        <taxon>Fungi incertae sedis</taxon>
        <taxon>Mucoromycota</taxon>
        <taxon>Mortierellomycotina</taxon>
        <taxon>Mortierellomycetes</taxon>
        <taxon>Mortierellales</taxon>
        <taxon>Mortierellaceae</taxon>
        <taxon>Linnemannia</taxon>
    </lineage>
</organism>
<protein>
    <recommendedName>
        <fullName evidence="5">Transmembrane protein</fullName>
    </recommendedName>
</protein>
<evidence type="ECO:0000313" key="3">
    <source>
        <dbReference type="EMBL" id="OAQ25370.1"/>
    </source>
</evidence>
<feature type="transmembrane region" description="Helical" evidence="2">
    <location>
        <begin position="182"/>
        <end position="205"/>
    </location>
</feature>
<feature type="transmembrane region" description="Helical" evidence="2">
    <location>
        <begin position="157"/>
        <end position="175"/>
    </location>
</feature>
<dbReference type="AlphaFoldDB" id="A0A197JJN6"/>
<feature type="transmembrane region" description="Helical" evidence="2">
    <location>
        <begin position="211"/>
        <end position="236"/>
    </location>
</feature>
<reference evidence="3 4" key="1">
    <citation type="submission" date="2016-05" db="EMBL/GenBank/DDBJ databases">
        <title>Genome sequencing reveals origins of a unique bacterial endosymbiosis in the earliest lineages of terrestrial Fungi.</title>
        <authorList>
            <consortium name="DOE Joint Genome Institute"/>
            <person name="Uehling J."/>
            <person name="Gryganskyi A."/>
            <person name="Hameed K."/>
            <person name="Tschaplinski T."/>
            <person name="Misztal P."/>
            <person name="Wu S."/>
            <person name="Desiro A."/>
            <person name="Vande Pol N."/>
            <person name="Du Z.-Y."/>
            <person name="Zienkiewicz A."/>
            <person name="Zienkiewicz K."/>
            <person name="Morin E."/>
            <person name="Tisserant E."/>
            <person name="Splivallo R."/>
            <person name="Hainaut M."/>
            <person name="Henrissat B."/>
            <person name="Ohm R."/>
            <person name="Kuo A."/>
            <person name="Yan J."/>
            <person name="Lipzen A."/>
            <person name="Nolan M."/>
            <person name="Labutti K."/>
            <person name="Barry K."/>
            <person name="Goldstein A."/>
            <person name="Labbe J."/>
            <person name="Schadt C."/>
            <person name="Tuskan G."/>
            <person name="Grigoriev I."/>
            <person name="Martin F."/>
            <person name="Vilgalys R."/>
            <person name="Bonito G."/>
        </authorList>
    </citation>
    <scope>NUCLEOTIDE SEQUENCE [LARGE SCALE GENOMIC DNA]</scope>
    <source>
        <strain evidence="3 4">AG-77</strain>
    </source>
</reference>
<sequence length="397" mass="43253">MSPAPTTLQLPYLSQMYPSTLPSSTLEPILSTPTLTPEEGAPTAVMRTPTPTITPPCPQTATKAWSDRTSSMSWAISTAFFSSVISTVLAVAALALNWGVPSVYLKIFLVAFVVRKWIATLLMADRALYRLPLNLTEPDPDIDEERHNGVAIYMSQLFTWHGYAMLIFGQFYVFFYASTHYLAAYPIITGVALGFACMGLVPFFALLSLLLLILLFLYFSYMVIYVILWPLSYWGLVQRQAISRMNGGYQSEGTTNTTDLNQVERSLEDAENGRGGGFGAVENLKLTPAMMAIPIVFYKKPGGRPVMTSPSAVAAMAAVTLTNTSSGQQAEQQQDQFAVTGAFPDGEQPVVLAMPQPRRFGSSHGRDTQNDALNRMSANLSIICSTPPAPSYASPGH</sequence>
<evidence type="ECO:0000256" key="2">
    <source>
        <dbReference type="SAM" id="Phobius"/>
    </source>
</evidence>
<dbReference type="EMBL" id="KV442079">
    <property type="protein sequence ID" value="OAQ25370.1"/>
    <property type="molecule type" value="Genomic_DNA"/>
</dbReference>
<feature type="region of interest" description="Disordered" evidence="1">
    <location>
        <begin position="28"/>
        <end position="62"/>
    </location>
</feature>
<keyword evidence="2" id="KW-0812">Transmembrane</keyword>
<evidence type="ECO:0000256" key="1">
    <source>
        <dbReference type="SAM" id="MobiDB-lite"/>
    </source>
</evidence>
<feature type="transmembrane region" description="Helical" evidence="2">
    <location>
        <begin position="74"/>
        <end position="96"/>
    </location>
</feature>
<feature type="non-terminal residue" evidence="3">
    <location>
        <position position="397"/>
    </location>
</feature>
<dbReference type="Proteomes" id="UP000078512">
    <property type="component" value="Unassembled WGS sequence"/>
</dbReference>
<dbReference type="OrthoDB" id="8062037at2759"/>